<dbReference type="InterPro" id="IPR011990">
    <property type="entry name" value="TPR-like_helical_dom_sf"/>
</dbReference>
<evidence type="ECO:0000256" key="2">
    <source>
        <dbReference type="SAM" id="MobiDB-lite"/>
    </source>
</evidence>
<dbReference type="AlphaFoldDB" id="A0A3Q9G6G4"/>
<dbReference type="RefSeq" id="WP_126703066.1">
    <property type="nucleotide sequence ID" value="NZ_CP034593.1"/>
</dbReference>
<evidence type="ECO:0000313" key="3">
    <source>
        <dbReference type="EMBL" id="AZQ76257.1"/>
    </source>
</evidence>
<evidence type="ECO:0000256" key="1">
    <source>
        <dbReference type="PROSITE-ProRule" id="PRU00339"/>
    </source>
</evidence>
<dbReference type="Proteomes" id="UP000280344">
    <property type="component" value="Chromosome"/>
</dbReference>
<organism evidence="3 4">
    <name type="scientific">Flaviflexus ciconiae</name>
    <dbReference type="NCBI Taxonomy" id="2496867"/>
    <lineage>
        <taxon>Bacteria</taxon>
        <taxon>Bacillati</taxon>
        <taxon>Actinomycetota</taxon>
        <taxon>Actinomycetes</taxon>
        <taxon>Actinomycetales</taxon>
        <taxon>Actinomycetaceae</taxon>
        <taxon>Flaviflexus</taxon>
    </lineage>
</organism>
<name>A0A3Q9G6G4_9ACTO</name>
<evidence type="ECO:0000313" key="4">
    <source>
        <dbReference type="Proteomes" id="UP000280344"/>
    </source>
</evidence>
<dbReference type="OrthoDB" id="5149611at2"/>
<protein>
    <submittedName>
        <fullName evidence="3">Tetratricopeptide repeat protein</fullName>
    </submittedName>
</protein>
<reference evidence="3 4" key="1">
    <citation type="submission" date="2018-12" db="EMBL/GenBank/DDBJ databases">
        <title>Complete genome sequence of Flaviflexus sp. H23T48.</title>
        <authorList>
            <person name="Bae J.-W."/>
            <person name="Lee J.-Y."/>
        </authorList>
    </citation>
    <scope>NUCLEOTIDE SEQUENCE [LARGE SCALE GENOMIC DNA]</scope>
    <source>
        <strain evidence="3 4">H23T48</strain>
    </source>
</reference>
<dbReference type="KEGG" id="flh:EJ997_01800"/>
<feature type="region of interest" description="Disordered" evidence="2">
    <location>
        <begin position="1"/>
        <end position="21"/>
    </location>
</feature>
<dbReference type="Pfam" id="PF13414">
    <property type="entry name" value="TPR_11"/>
    <property type="match status" value="1"/>
</dbReference>
<feature type="repeat" description="TPR" evidence="1">
    <location>
        <begin position="177"/>
        <end position="210"/>
    </location>
</feature>
<dbReference type="InterPro" id="IPR019734">
    <property type="entry name" value="TPR_rpt"/>
</dbReference>
<gene>
    <name evidence="3" type="ORF">EJ997_01800</name>
</gene>
<keyword evidence="1" id="KW-0802">TPR repeat</keyword>
<feature type="region of interest" description="Disordered" evidence="2">
    <location>
        <begin position="258"/>
        <end position="300"/>
    </location>
</feature>
<feature type="compositionally biased region" description="Acidic residues" evidence="2">
    <location>
        <begin position="266"/>
        <end position="300"/>
    </location>
</feature>
<dbReference type="PROSITE" id="PS50005">
    <property type="entry name" value="TPR"/>
    <property type="match status" value="1"/>
</dbReference>
<keyword evidence="4" id="KW-1185">Reference proteome</keyword>
<sequence>MSKKSDSLPASTGGDPNDILAFLESAPESIRGWAGEQSKLIRQELDAQATSVKPATTASAPLDENETALAELDEFEEEVPVFRKRAKAKAARKAAKPASENADNGPSERKVVLISLAVALVVGIGSSAYFASRWETPETSASMGMPAGHPDISDEPAVSVAKMAQAEAALQADPDNVDLLISMGGLRFDNGEYEVAEEHWSKAIELDPESVAGHYYMGFAYLASEPAREQEAVDSWNRVIDLAPDSDYAANVKMHVDSLGGMGEGSADESADPAEETTVPAEDESVPADDGTVPEETEEP</sequence>
<dbReference type="EMBL" id="CP034593">
    <property type="protein sequence ID" value="AZQ76257.1"/>
    <property type="molecule type" value="Genomic_DNA"/>
</dbReference>
<proteinExistence type="predicted"/>
<dbReference type="SUPFAM" id="SSF48452">
    <property type="entry name" value="TPR-like"/>
    <property type="match status" value="1"/>
</dbReference>
<dbReference type="SMART" id="SM00028">
    <property type="entry name" value="TPR"/>
    <property type="match status" value="2"/>
</dbReference>
<dbReference type="Gene3D" id="1.25.40.10">
    <property type="entry name" value="Tetratricopeptide repeat domain"/>
    <property type="match status" value="1"/>
</dbReference>
<accession>A0A3Q9G6G4</accession>